<dbReference type="PANTHER" id="PTHR41791">
    <property type="entry name" value="SSL7039 PROTEIN"/>
    <property type="match status" value="1"/>
</dbReference>
<dbReference type="Proteomes" id="UP001063228">
    <property type="component" value="Chromosome"/>
</dbReference>
<protein>
    <submittedName>
        <fullName evidence="1">Type II toxin-antitoxin system RelE/ParE family toxin</fullName>
    </submittedName>
</protein>
<name>A0ABY6FJ38_9PSED</name>
<reference evidence="1" key="1">
    <citation type="submission" date="2021-08" db="EMBL/GenBank/DDBJ databases">
        <title>Complete genome sequence of Pseudomonas phytophila.</title>
        <authorList>
            <person name="Weir B.S."/>
            <person name="Templeton M.D."/>
            <person name="Arshed S."/>
            <person name="Andersen M.T."/>
            <person name="Jayaraman J."/>
        </authorList>
    </citation>
    <scope>NUCLEOTIDE SEQUENCE</scope>
    <source>
        <strain evidence="1">ICMP 23753</strain>
    </source>
</reference>
<accession>A0ABY6FJ38</accession>
<organism evidence="1 2">
    <name type="scientific">Pseudomonas phytophila</name>
    <dbReference type="NCBI Taxonomy" id="2867264"/>
    <lineage>
        <taxon>Bacteria</taxon>
        <taxon>Pseudomonadati</taxon>
        <taxon>Pseudomonadota</taxon>
        <taxon>Gammaproteobacteria</taxon>
        <taxon>Pseudomonadales</taxon>
        <taxon>Pseudomonadaceae</taxon>
        <taxon>Pseudomonas</taxon>
    </lineage>
</organism>
<dbReference type="PANTHER" id="PTHR41791:SF1">
    <property type="entry name" value="SSL7039 PROTEIN"/>
    <property type="match status" value="1"/>
</dbReference>
<evidence type="ECO:0000313" key="2">
    <source>
        <dbReference type="Proteomes" id="UP001063228"/>
    </source>
</evidence>
<keyword evidence="2" id="KW-1185">Reference proteome</keyword>
<gene>
    <name evidence="1" type="ORF">K3169_08535</name>
</gene>
<dbReference type="InterPro" id="IPR014056">
    <property type="entry name" value="TypeIITA-like_toxin_pred"/>
</dbReference>
<sequence>MTYTIQQTQIFTHWHAGLRDIRARIAIARRIERVSAGNLGDVKAVGEGVSEMRVDVGAGYRIYFTTRDRTIIVLLVGGDKSTQPGDIRQAKIMAKEV</sequence>
<evidence type="ECO:0000313" key="1">
    <source>
        <dbReference type="EMBL" id="UXZ97912.1"/>
    </source>
</evidence>
<dbReference type="PIRSF" id="PIRSF028744">
    <property type="entry name" value="Addict_mod_HI1419"/>
    <property type="match status" value="1"/>
</dbReference>
<dbReference type="Pfam" id="PF05973">
    <property type="entry name" value="Gp49"/>
    <property type="match status" value="1"/>
</dbReference>
<dbReference type="EMBL" id="CP081201">
    <property type="protein sequence ID" value="UXZ97912.1"/>
    <property type="molecule type" value="Genomic_DNA"/>
</dbReference>
<dbReference type="RefSeq" id="WP_027899161.1">
    <property type="nucleotide sequence ID" value="NZ_CP081201.1"/>
</dbReference>
<dbReference type="NCBIfam" id="TIGR02683">
    <property type="entry name" value="upstrm_HI1419"/>
    <property type="match status" value="1"/>
</dbReference>
<proteinExistence type="predicted"/>
<dbReference type="InterPro" id="IPR009241">
    <property type="entry name" value="HigB-like"/>
</dbReference>